<dbReference type="OrthoDB" id="5371837at2759"/>
<keyword evidence="2" id="KW-1185">Reference proteome</keyword>
<dbReference type="Proteomes" id="UP000314294">
    <property type="component" value="Unassembled WGS sequence"/>
</dbReference>
<proteinExistence type="predicted"/>
<accession>A0A4Z2IPE3</accession>
<gene>
    <name evidence="1" type="ORF">EYF80_009926</name>
</gene>
<dbReference type="EMBL" id="SRLO01000060">
    <property type="protein sequence ID" value="TNN79889.1"/>
    <property type="molecule type" value="Genomic_DNA"/>
</dbReference>
<comment type="caution">
    <text evidence="1">The sequence shown here is derived from an EMBL/GenBank/DDBJ whole genome shotgun (WGS) entry which is preliminary data.</text>
</comment>
<reference evidence="1 2" key="1">
    <citation type="submission" date="2019-03" db="EMBL/GenBank/DDBJ databases">
        <title>First draft genome of Liparis tanakae, snailfish: a comprehensive survey of snailfish specific genes.</title>
        <authorList>
            <person name="Kim W."/>
            <person name="Song I."/>
            <person name="Jeong J.-H."/>
            <person name="Kim D."/>
            <person name="Kim S."/>
            <person name="Ryu S."/>
            <person name="Song J.Y."/>
            <person name="Lee S.K."/>
        </authorList>
    </citation>
    <scope>NUCLEOTIDE SEQUENCE [LARGE SCALE GENOMIC DNA]</scope>
    <source>
        <tissue evidence="1">Muscle</tissue>
    </source>
</reference>
<sequence length="116" mass="12668">MAMESASASAPGVVAMEMPMRGALAVVEEDEGCYRAPLPGLPGSEERLRYRRGGGRRRRGVPFNRGGCYMLIVIGEIGTEQQLDAARAQVERGVTEEPFEWQRITLRGVSIILSTS</sequence>
<evidence type="ECO:0000313" key="2">
    <source>
        <dbReference type="Proteomes" id="UP000314294"/>
    </source>
</evidence>
<name>A0A4Z2IPE3_9TELE</name>
<evidence type="ECO:0000313" key="1">
    <source>
        <dbReference type="EMBL" id="TNN79889.1"/>
    </source>
</evidence>
<dbReference type="AlphaFoldDB" id="A0A4Z2IPE3"/>
<protein>
    <submittedName>
        <fullName evidence="1">Uncharacterized protein</fullName>
    </submittedName>
</protein>
<organism evidence="1 2">
    <name type="scientific">Liparis tanakae</name>
    <name type="common">Tanaka's snailfish</name>
    <dbReference type="NCBI Taxonomy" id="230148"/>
    <lineage>
        <taxon>Eukaryota</taxon>
        <taxon>Metazoa</taxon>
        <taxon>Chordata</taxon>
        <taxon>Craniata</taxon>
        <taxon>Vertebrata</taxon>
        <taxon>Euteleostomi</taxon>
        <taxon>Actinopterygii</taxon>
        <taxon>Neopterygii</taxon>
        <taxon>Teleostei</taxon>
        <taxon>Neoteleostei</taxon>
        <taxon>Acanthomorphata</taxon>
        <taxon>Eupercaria</taxon>
        <taxon>Perciformes</taxon>
        <taxon>Cottioidei</taxon>
        <taxon>Cottales</taxon>
        <taxon>Liparidae</taxon>
        <taxon>Liparis</taxon>
    </lineage>
</organism>